<evidence type="ECO:0000313" key="3">
    <source>
        <dbReference type="WBParaSite" id="TCNE_0000752901-mRNA-1"/>
    </source>
</evidence>
<dbReference type="Proteomes" id="UP000050794">
    <property type="component" value="Unassembled WGS sequence"/>
</dbReference>
<reference evidence="3" key="1">
    <citation type="submission" date="2016-06" db="UniProtKB">
        <authorList>
            <consortium name="WormBaseParasite"/>
        </authorList>
    </citation>
    <scope>IDENTIFICATION</scope>
</reference>
<reference evidence="1 2" key="2">
    <citation type="submission" date="2018-11" db="EMBL/GenBank/DDBJ databases">
        <authorList>
            <consortium name="Pathogen Informatics"/>
        </authorList>
    </citation>
    <scope>NUCLEOTIDE SEQUENCE [LARGE SCALE GENOMIC DNA]</scope>
</reference>
<protein>
    <submittedName>
        <fullName evidence="1 3">Uncharacterized protein</fullName>
    </submittedName>
</protein>
<dbReference type="EMBL" id="UYWY01019700">
    <property type="protein sequence ID" value="VDM38850.1"/>
    <property type="molecule type" value="Genomic_DNA"/>
</dbReference>
<gene>
    <name evidence="1" type="ORF">TCNE_LOCUS7529</name>
</gene>
<dbReference type="AlphaFoldDB" id="A0A183UGA9"/>
<keyword evidence="2" id="KW-1185">Reference proteome</keyword>
<dbReference type="WBParaSite" id="TCNE_0000752901-mRNA-1">
    <property type="protein sequence ID" value="TCNE_0000752901-mRNA-1"/>
    <property type="gene ID" value="TCNE_0000752901"/>
</dbReference>
<organism evidence="2 3">
    <name type="scientific">Toxocara canis</name>
    <name type="common">Canine roundworm</name>
    <dbReference type="NCBI Taxonomy" id="6265"/>
    <lineage>
        <taxon>Eukaryota</taxon>
        <taxon>Metazoa</taxon>
        <taxon>Ecdysozoa</taxon>
        <taxon>Nematoda</taxon>
        <taxon>Chromadorea</taxon>
        <taxon>Rhabditida</taxon>
        <taxon>Spirurina</taxon>
        <taxon>Ascaridomorpha</taxon>
        <taxon>Ascaridoidea</taxon>
        <taxon>Toxocaridae</taxon>
        <taxon>Toxocara</taxon>
    </lineage>
</organism>
<sequence>MECKIRTADIGNIEHVEHWPIRRPQRPQQLTTATKQYGVVLSDMLCSGSAEGFRSHHLGLSFLDDDDGIRLGFPGFHRCRSFAATPAEVTD</sequence>
<proteinExistence type="predicted"/>
<name>A0A183UGA9_TOXCA</name>
<evidence type="ECO:0000313" key="1">
    <source>
        <dbReference type="EMBL" id="VDM38850.1"/>
    </source>
</evidence>
<evidence type="ECO:0000313" key="2">
    <source>
        <dbReference type="Proteomes" id="UP000050794"/>
    </source>
</evidence>
<accession>A0A183UGA9</accession>